<evidence type="ECO:0000256" key="4">
    <source>
        <dbReference type="ARBA" id="ARBA00022603"/>
    </source>
</evidence>
<dbReference type="InterPro" id="IPR011257">
    <property type="entry name" value="DNA_glycosylase"/>
</dbReference>
<evidence type="ECO:0000256" key="7">
    <source>
        <dbReference type="ARBA" id="ARBA00022763"/>
    </source>
</evidence>
<dbReference type="InterPro" id="IPR051912">
    <property type="entry name" value="Alkylbase_DNA_Glycosylase/TA"/>
</dbReference>
<dbReference type="SUPFAM" id="SSF55945">
    <property type="entry name" value="TATA-box binding protein-like"/>
    <property type="match status" value="1"/>
</dbReference>
<keyword evidence="10" id="KW-0238">DNA-binding</keyword>
<keyword evidence="7" id="KW-0227">DNA damage</keyword>
<dbReference type="Proteomes" id="UP000256845">
    <property type="component" value="Unassembled WGS sequence"/>
</dbReference>
<organism evidence="16 17">
    <name type="scientific">Aestuariispira insulae</name>
    <dbReference type="NCBI Taxonomy" id="1461337"/>
    <lineage>
        <taxon>Bacteria</taxon>
        <taxon>Pseudomonadati</taxon>
        <taxon>Pseudomonadota</taxon>
        <taxon>Alphaproteobacteria</taxon>
        <taxon>Rhodospirillales</taxon>
        <taxon>Kiloniellaceae</taxon>
        <taxon>Aestuariispira</taxon>
    </lineage>
</organism>
<evidence type="ECO:0000259" key="15">
    <source>
        <dbReference type="PROSITE" id="PS01124"/>
    </source>
</evidence>
<evidence type="ECO:0000313" key="16">
    <source>
        <dbReference type="EMBL" id="RED54169.1"/>
    </source>
</evidence>
<keyword evidence="5" id="KW-0808">Transferase</keyword>
<name>A0A3D9HXM6_9PROT</name>
<dbReference type="InterPro" id="IPR037046">
    <property type="entry name" value="AlkA_N_sf"/>
</dbReference>
<evidence type="ECO:0000313" key="17">
    <source>
        <dbReference type="Proteomes" id="UP000256845"/>
    </source>
</evidence>
<feature type="region of interest" description="Disordered" evidence="14">
    <location>
        <begin position="501"/>
        <end position="522"/>
    </location>
</feature>
<comment type="caution">
    <text evidence="16">The sequence shown here is derived from an EMBL/GenBank/DDBJ whole genome shotgun (WGS) entry which is preliminary data.</text>
</comment>
<dbReference type="GO" id="GO:0005737">
    <property type="term" value="C:cytoplasm"/>
    <property type="evidence" value="ECO:0007669"/>
    <property type="project" value="TreeGrafter"/>
</dbReference>
<dbReference type="InterPro" id="IPR035451">
    <property type="entry name" value="Ada-like_dom_sf"/>
</dbReference>
<dbReference type="PANTHER" id="PTHR43003:SF13">
    <property type="entry name" value="DNA-3-METHYLADENINE GLYCOSYLASE 2"/>
    <property type="match status" value="1"/>
</dbReference>
<dbReference type="SUPFAM" id="SSF48150">
    <property type="entry name" value="DNA-glycosylase"/>
    <property type="match status" value="1"/>
</dbReference>
<keyword evidence="11" id="KW-0010">Activator</keyword>
<dbReference type="GO" id="GO:0006307">
    <property type="term" value="P:DNA alkylation repair"/>
    <property type="evidence" value="ECO:0007669"/>
    <property type="project" value="TreeGrafter"/>
</dbReference>
<comment type="cofactor">
    <cofactor evidence="2">
        <name>Zn(2+)</name>
        <dbReference type="ChEBI" id="CHEBI:29105"/>
    </cofactor>
</comment>
<dbReference type="Pfam" id="PF06029">
    <property type="entry name" value="AlkA_N"/>
    <property type="match status" value="1"/>
</dbReference>
<dbReference type="SMART" id="SM00342">
    <property type="entry name" value="HTH_ARAC"/>
    <property type="match status" value="1"/>
</dbReference>
<dbReference type="CDD" id="cd00056">
    <property type="entry name" value="ENDO3c"/>
    <property type="match status" value="1"/>
</dbReference>
<evidence type="ECO:0000256" key="9">
    <source>
        <dbReference type="ARBA" id="ARBA00023015"/>
    </source>
</evidence>
<evidence type="ECO:0000256" key="1">
    <source>
        <dbReference type="ARBA" id="ARBA00000086"/>
    </source>
</evidence>
<evidence type="ECO:0000256" key="3">
    <source>
        <dbReference type="ARBA" id="ARBA00012000"/>
    </source>
</evidence>
<dbReference type="GO" id="GO:0032259">
    <property type="term" value="P:methylation"/>
    <property type="evidence" value="ECO:0007669"/>
    <property type="project" value="UniProtKB-KW"/>
</dbReference>
<dbReference type="GO" id="GO:0003700">
    <property type="term" value="F:DNA-binding transcription factor activity"/>
    <property type="evidence" value="ECO:0007669"/>
    <property type="project" value="InterPro"/>
</dbReference>
<dbReference type="Pfam" id="PF00730">
    <property type="entry name" value="HhH-GPD"/>
    <property type="match status" value="1"/>
</dbReference>
<dbReference type="AlphaFoldDB" id="A0A3D9HXM6"/>
<keyword evidence="17" id="KW-1185">Reference proteome</keyword>
<keyword evidence="6" id="KW-0479">Metal-binding</keyword>
<keyword evidence="8" id="KW-0862">Zinc</keyword>
<dbReference type="GO" id="GO:0008725">
    <property type="term" value="F:DNA-3-methyladenine glycosylase activity"/>
    <property type="evidence" value="ECO:0007669"/>
    <property type="project" value="TreeGrafter"/>
</dbReference>
<evidence type="ECO:0000256" key="12">
    <source>
        <dbReference type="ARBA" id="ARBA00023163"/>
    </source>
</evidence>
<gene>
    <name evidence="16" type="ORF">DFP90_101972</name>
</gene>
<dbReference type="GO" id="GO:0008270">
    <property type="term" value="F:zinc ion binding"/>
    <property type="evidence" value="ECO:0007669"/>
    <property type="project" value="InterPro"/>
</dbReference>
<dbReference type="SMART" id="SM01009">
    <property type="entry name" value="AlkA_N"/>
    <property type="match status" value="1"/>
</dbReference>
<dbReference type="GO" id="GO:0032993">
    <property type="term" value="C:protein-DNA complex"/>
    <property type="evidence" value="ECO:0007669"/>
    <property type="project" value="TreeGrafter"/>
</dbReference>
<proteinExistence type="predicted"/>
<accession>A0A3D9HXM6</accession>
<dbReference type="GO" id="GO:0006285">
    <property type="term" value="P:base-excision repair, AP site formation"/>
    <property type="evidence" value="ECO:0007669"/>
    <property type="project" value="TreeGrafter"/>
</dbReference>
<dbReference type="GO" id="GO:0032131">
    <property type="term" value="F:alkylated DNA binding"/>
    <property type="evidence" value="ECO:0007669"/>
    <property type="project" value="TreeGrafter"/>
</dbReference>
<keyword evidence="12" id="KW-0804">Transcription</keyword>
<evidence type="ECO:0000256" key="11">
    <source>
        <dbReference type="ARBA" id="ARBA00023159"/>
    </source>
</evidence>
<evidence type="ECO:0000256" key="14">
    <source>
        <dbReference type="SAM" id="MobiDB-lite"/>
    </source>
</evidence>
<dbReference type="SUPFAM" id="SSF46689">
    <property type="entry name" value="Homeodomain-like"/>
    <property type="match status" value="1"/>
</dbReference>
<keyword evidence="4" id="KW-0489">Methyltransferase</keyword>
<dbReference type="Pfam" id="PF02805">
    <property type="entry name" value="Ada_Zn_binding"/>
    <property type="match status" value="1"/>
</dbReference>
<keyword evidence="13" id="KW-0234">DNA repair</keyword>
<evidence type="ECO:0000256" key="10">
    <source>
        <dbReference type="ARBA" id="ARBA00023125"/>
    </source>
</evidence>
<dbReference type="InterPro" id="IPR004026">
    <property type="entry name" value="Ada_DNA_repair_Zn-bd"/>
</dbReference>
<dbReference type="PROSITE" id="PS01124">
    <property type="entry name" value="HTH_ARAC_FAMILY_2"/>
    <property type="match status" value="1"/>
</dbReference>
<dbReference type="GO" id="GO:0008168">
    <property type="term" value="F:methyltransferase activity"/>
    <property type="evidence" value="ECO:0007669"/>
    <property type="project" value="UniProtKB-KW"/>
</dbReference>
<dbReference type="SUPFAM" id="SSF57884">
    <property type="entry name" value="Ada DNA repair protein, N-terminal domain (N-Ada 10)"/>
    <property type="match status" value="1"/>
</dbReference>
<protein>
    <recommendedName>
        <fullName evidence="3">DNA-3-methyladenine glycosylase II</fullName>
        <ecNumber evidence="3">3.2.2.21</ecNumber>
    </recommendedName>
</protein>
<evidence type="ECO:0000256" key="2">
    <source>
        <dbReference type="ARBA" id="ARBA00001947"/>
    </source>
</evidence>
<dbReference type="Pfam" id="PF12833">
    <property type="entry name" value="HTH_18"/>
    <property type="match status" value="1"/>
</dbReference>
<dbReference type="PANTHER" id="PTHR43003">
    <property type="entry name" value="DNA-3-METHYLADENINE GLYCOSYLASE"/>
    <property type="match status" value="1"/>
</dbReference>
<dbReference type="Gene3D" id="1.10.340.30">
    <property type="entry name" value="Hypothetical protein, domain 2"/>
    <property type="match status" value="1"/>
</dbReference>
<dbReference type="Gene3D" id="3.30.310.20">
    <property type="entry name" value="DNA-3-methyladenine glycosylase AlkA, N-terminal domain"/>
    <property type="match status" value="1"/>
</dbReference>
<evidence type="ECO:0000256" key="8">
    <source>
        <dbReference type="ARBA" id="ARBA00022833"/>
    </source>
</evidence>
<evidence type="ECO:0000256" key="13">
    <source>
        <dbReference type="ARBA" id="ARBA00023204"/>
    </source>
</evidence>
<dbReference type="SMART" id="SM00478">
    <property type="entry name" value="ENDO3c"/>
    <property type="match status" value="1"/>
</dbReference>
<reference evidence="16 17" key="1">
    <citation type="submission" date="2018-07" db="EMBL/GenBank/DDBJ databases">
        <title>Genomic Encyclopedia of Type Strains, Phase III (KMG-III): the genomes of soil and plant-associated and newly described type strains.</title>
        <authorList>
            <person name="Whitman W."/>
        </authorList>
    </citation>
    <scope>NUCLEOTIDE SEQUENCE [LARGE SCALE GENOMIC DNA]</scope>
    <source>
        <strain evidence="16 17">CECT 8488</strain>
    </source>
</reference>
<dbReference type="Gene3D" id="1.10.1670.10">
    <property type="entry name" value="Helix-hairpin-Helix base-excision DNA repair enzymes (C-terminal)"/>
    <property type="match status" value="1"/>
</dbReference>
<dbReference type="InterPro" id="IPR009057">
    <property type="entry name" value="Homeodomain-like_sf"/>
</dbReference>
<evidence type="ECO:0000256" key="5">
    <source>
        <dbReference type="ARBA" id="ARBA00022679"/>
    </source>
</evidence>
<dbReference type="GO" id="GO:0043565">
    <property type="term" value="F:sequence-specific DNA binding"/>
    <property type="evidence" value="ECO:0007669"/>
    <property type="project" value="InterPro"/>
</dbReference>
<dbReference type="Gene3D" id="3.40.10.10">
    <property type="entry name" value="DNA Methylphosphotriester Repair Domain"/>
    <property type="match status" value="1"/>
</dbReference>
<keyword evidence="9" id="KW-0805">Transcription regulation</keyword>
<dbReference type="InterPro" id="IPR018062">
    <property type="entry name" value="HTH_AraC-typ_CS"/>
</dbReference>
<dbReference type="EC" id="3.2.2.21" evidence="3"/>
<sequence>MQVRKWLVCPGRADIVRLMTNLDQDICYQALKTKDARFDGRFFTAVTSTGVFCRTICPATVPKRANCVFYPSAAAAMNAGYRPCLRCRPETAPGSPAWKGVSTTVNRALKLINEGALDEGGVEELASRLGIGERYLRRLFLDHLGASPKAVAQTRRLLFAKKLVTESHLPLTEIAFAAGFGSIRRFNDAFVKLYKRAPRDLRRETLTEVPANEGTISLKLSYRPPYDWDRIIGFLAARAITGLEAVSDGRYHRAIQLEEKTGLVSVKHDPQRHQLIAEFSLPDITLLRPAIDRIRRLFDLDTDIGEITSQLGKDPHLSPLIKAYPGLRVPGAWDLFELSVRAVLGQQITVAAAATFAKRIVSHFGTSLDIGDRHGITHTFPSPEILAKADLTSIGLTQRRSDTINGLARAFAEDQLKLEEAGDLADIHDRLCQLKGIGPWTAQYIALRALKEPDAFPESDLGLIRAIPNGEERICPKDLLAMAENWRPWRAYAAQLLWSADPGGPELKKNRTSGQTDKNDEG</sequence>
<dbReference type="EMBL" id="QRDW01000001">
    <property type="protein sequence ID" value="RED54169.1"/>
    <property type="molecule type" value="Genomic_DNA"/>
</dbReference>
<dbReference type="Gene3D" id="1.10.10.60">
    <property type="entry name" value="Homeodomain-like"/>
    <property type="match status" value="1"/>
</dbReference>
<dbReference type="InterPro" id="IPR018060">
    <property type="entry name" value="HTH_AraC"/>
</dbReference>
<dbReference type="PROSITE" id="PS00041">
    <property type="entry name" value="HTH_ARAC_FAMILY_1"/>
    <property type="match status" value="1"/>
</dbReference>
<dbReference type="InterPro" id="IPR003265">
    <property type="entry name" value="HhH-GPD_domain"/>
</dbReference>
<evidence type="ECO:0000256" key="6">
    <source>
        <dbReference type="ARBA" id="ARBA00022723"/>
    </source>
</evidence>
<comment type="catalytic activity">
    <reaction evidence="1">
        <text>Hydrolysis of alkylated DNA, releasing 3-methyladenine, 3-methylguanine, 7-methylguanine and 7-methyladenine.</text>
        <dbReference type="EC" id="3.2.2.21"/>
    </reaction>
</comment>
<feature type="domain" description="HTH araC/xylS-type" evidence="15">
    <location>
        <begin position="106"/>
        <end position="204"/>
    </location>
</feature>
<dbReference type="InterPro" id="IPR023170">
    <property type="entry name" value="HhH_base_excis_C"/>
</dbReference>
<dbReference type="GO" id="GO:0043916">
    <property type="term" value="F:DNA-7-methylguanine glycosylase activity"/>
    <property type="evidence" value="ECO:0007669"/>
    <property type="project" value="TreeGrafter"/>
</dbReference>
<dbReference type="InterPro" id="IPR010316">
    <property type="entry name" value="AlkA_N"/>
</dbReference>